<evidence type="ECO:0000313" key="3">
    <source>
        <dbReference type="Proteomes" id="UP001595886"/>
    </source>
</evidence>
<gene>
    <name evidence="2" type="ORF">ACFO6Q_16785</name>
</gene>
<feature type="signal peptide" evidence="1">
    <location>
        <begin position="1"/>
        <end position="27"/>
    </location>
</feature>
<comment type="caution">
    <text evidence="2">The sequence shown here is derived from an EMBL/GenBank/DDBJ whole genome shotgun (WGS) entry which is preliminary data.</text>
</comment>
<keyword evidence="3" id="KW-1185">Reference proteome</keyword>
<dbReference type="PROSITE" id="PS51257">
    <property type="entry name" value="PROKAR_LIPOPROTEIN"/>
    <property type="match status" value="1"/>
</dbReference>
<accession>A0ABV9R2I5</accession>
<dbReference type="InterPro" id="IPR011990">
    <property type="entry name" value="TPR-like_helical_dom_sf"/>
</dbReference>
<protein>
    <submittedName>
        <fullName evidence="2">Tetratricopeptide repeat protein</fullName>
    </submittedName>
</protein>
<name>A0ABV9R2I5_9GAMM</name>
<organism evidence="2 3">
    <name type="scientific">Dokdonella ginsengisoli</name>
    <dbReference type="NCBI Taxonomy" id="363846"/>
    <lineage>
        <taxon>Bacteria</taxon>
        <taxon>Pseudomonadati</taxon>
        <taxon>Pseudomonadota</taxon>
        <taxon>Gammaproteobacteria</taxon>
        <taxon>Lysobacterales</taxon>
        <taxon>Rhodanobacteraceae</taxon>
        <taxon>Dokdonella</taxon>
    </lineage>
</organism>
<reference evidence="3" key="1">
    <citation type="journal article" date="2019" name="Int. J. Syst. Evol. Microbiol.">
        <title>The Global Catalogue of Microorganisms (GCM) 10K type strain sequencing project: providing services to taxonomists for standard genome sequencing and annotation.</title>
        <authorList>
            <consortium name="The Broad Institute Genomics Platform"/>
            <consortium name="The Broad Institute Genome Sequencing Center for Infectious Disease"/>
            <person name="Wu L."/>
            <person name="Ma J."/>
        </authorList>
    </citation>
    <scope>NUCLEOTIDE SEQUENCE [LARGE SCALE GENOMIC DNA]</scope>
    <source>
        <strain evidence="3">CCUG 30340</strain>
    </source>
</reference>
<feature type="chain" id="PRO_5045377744" evidence="1">
    <location>
        <begin position="28"/>
        <end position="174"/>
    </location>
</feature>
<evidence type="ECO:0000313" key="2">
    <source>
        <dbReference type="EMBL" id="MFC4821982.1"/>
    </source>
</evidence>
<sequence length="174" mass="18151">MNMKARYIGFSAVLALAGCTQPPPAPAVKPAAVAVDPVAAVRAIRAAGEGLDSAVQVQPLRDPAIDGFLSKAHAAEAAKDYAGAIAAANSALKLAPDAPDILQYVAELEIARGNWLPAEQTAIKSFTLGPKVGSLCARNWQTVVEARTALADSATVAQARQRLKECRVAPRLRM</sequence>
<proteinExistence type="predicted"/>
<keyword evidence="1" id="KW-0732">Signal</keyword>
<evidence type="ECO:0000256" key="1">
    <source>
        <dbReference type="SAM" id="SignalP"/>
    </source>
</evidence>
<dbReference type="SUPFAM" id="SSF48452">
    <property type="entry name" value="TPR-like"/>
    <property type="match status" value="1"/>
</dbReference>
<dbReference type="Proteomes" id="UP001595886">
    <property type="component" value="Unassembled WGS sequence"/>
</dbReference>
<dbReference type="EMBL" id="JBHSHD010000013">
    <property type="protein sequence ID" value="MFC4821982.1"/>
    <property type="molecule type" value="Genomic_DNA"/>
</dbReference>
<dbReference type="Gene3D" id="1.25.40.10">
    <property type="entry name" value="Tetratricopeptide repeat domain"/>
    <property type="match status" value="1"/>
</dbReference>
<dbReference type="RefSeq" id="WP_380022265.1">
    <property type="nucleotide sequence ID" value="NZ_JBHSHD010000013.1"/>
</dbReference>